<accession>A0A9W6SSJ5</accession>
<name>A0A9W6SSJ5_9ACTN</name>
<organism evidence="2 3">
    <name type="scientific">Actinorhabdospora filicis</name>
    <dbReference type="NCBI Taxonomy" id="1785913"/>
    <lineage>
        <taxon>Bacteria</taxon>
        <taxon>Bacillati</taxon>
        <taxon>Actinomycetota</taxon>
        <taxon>Actinomycetes</taxon>
        <taxon>Micromonosporales</taxon>
        <taxon>Micromonosporaceae</taxon>
        <taxon>Actinorhabdospora</taxon>
    </lineage>
</organism>
<evidence type="ECO:0000313" key="3">
    <source>
        <dbReference type="Proteomes" id="UP001165079"/>
    </source>
</evidence>
<comment type="caution">
    <text evidence="2">The sequence shown here is derived from an EMBL/GenBank/DDBJ whole genome shotgun (WGS) entry which is preliminary data.</text>
</comment>
<feature type="transmembrane region" description="Helical" evidence="1">
    <location>
        <begin position="33"/>
        <end position="50"/>
    </location>
</feature>
<reference evidence="2" key="1">
    <citation type="submission" date="2023-03" db="EMBL/GenBank/DDBJ databases">
        <title>Actinorhabdospora filicis NBRC 111898.</title>
        <authorList>
            <person name="Ichikawa N."/>
            <person name="Sato H."/>
            <person name="Tonouchi N."/>
        </authorList>
    </citation>
    <scope>NUCLEOTIDE SEQUENCE</scope>
    <source>
        <strain evidence="2">NBRC 111898</strain>
    </source>
</reference>
<dbReference type="AlphaFoldDB" id="A0A9W6SSJ5"/>
<protein>
    <submittedName>
        <fullName evidence="2">Uncharacterized protein</fullName>
    </submittedName>
</protein>
<feature type="transmembrane region" description="Helical" evidence="1">
    <location>
        <begin position="6"/>
        <end position="26"/>
    </location>
</feature>
<keyword evidence="3" id="KW-1185">Reference proteome</keyword>
<feature type="transmembrane region" description="Helical" evidence="1">
    <location>
        <begin position="114"/>
        <end position="139"/>
    </location>
</feature>
<proteinExistence type="predicted"/>
<sequence length="191" mass="21335">MAAFIIGAEFAFWILIGLGLLFRYVFKLRRVSTFILLLVPMVDVVLLAVSVKHMRDGATADITHTLAALYLGYSVVFGHAMVRWADQRVAHRFFGGPPPVKPPKYGMARAKSEWIWTAKAVLAWGISMGVAYLMVWLVADSARTDALVSQVVWTLKVPVIAGIIALSYTIWPKKPKAAQAPEQRQWEPVER</sequence>
<evidence type="ECO:0000256" key="1">
    <source>
        <dbReference type="SAM" id="Phobius"/>
    </source>
</evidence>
<keyword evidence="1" id="KW-0812">Transmembrane</keyword>
<evidence type="ECO:0000313" key="2">
    <source>
        <dbReference type="EMBL" id="GLZ82105.1"/>
    </source>
</evidence>
<keyword evidence="1" id="KW-0472">Membrane</keyword>
<gene>
    <name evidence="2" type="ORF">Afil01_69120</name>
</gene>
<feature type="transmembrane region" description="Helical" evidence="1">
    <location>
        <begin position="62"/>
        <end position="82"/>
    </location>
</feature>
<dbReference type="EMBL" id="BSTX01000010">
    <property type="protein sequence ID" value="GLZ82105.1"/>
    <property type="molecule type" value="Genomic_DNA"/>
</dbReference>
<dbReference type="RefSeq" id="WP_285667691.1">
    <property type="nucleotide sequence ID" value="NZ_BSTX01000010.1"/>
</dbReference>
<keyword evidence="1" id="KW-1133">Transmembrane helix</keyword>
<dbReference type="Proteomes" id="UP001165079">
    <property type="component" value="Unassembled WGS sequence"/>
</dbReference>
<feature type="transmembrane region" description="Helical" evidence="1">
    <location>
        <begin position="151"/>
        <end position="171"/>
    </location>
</feature>